<dbReference type="Gene3D" id="3.20.20.100">
    <property type="entry name" value="NADP-dependent oxidoreductase domain"/>
    <property type="match status" value="1"/>
</dbReference>
<evidence type="ECO:0000256" key="1">
    <source>
        <dbReference type="ARBA" id="ARBA00023002"/>
    </source>
</evidence>
<dbReference type="Pfam" id="PF00248">
    <property type="entry name" value="Aldo_ket_red"/>
    <property type="match status" value="1"/>
</dbReference>
<accession>M2N0D6</accession>
<name>M2N0D6_BAUPA</name>
<dbReference type="OMA" id="GAVYRMW"/>
<dbReference type="AlphaFoldDB" id="M2N0D6"/>
<dbReference type="OrthoDB" id="48988at2759"/>
<reference evidence="3 4" key="1">
    <citation type="journal article" date="2012" name="PLoS Pathog.">
        <title>Diverse lifestyles and strategies of plant pathogenesis encoded in the genomes of eighteen Dothideomycetes fungi.</title>
        <authorList>
            <person name="Ohm R.A."/>
            <person name="Feau N."/>
            <person name="Henrissat B."/>
            <person name="Schoch C.L."/>
            <person name="Horwitz B.A."/>
            <person name="Barry K.W."/>
            <person name="Condon B.J."/>
            <person name="Copeland A.C."/>
            <person name="Dhillon B."/>
            <person name="Glaser F."/>
            <person name="Hesse C.N."/>
            <person name="Kosti I."/>
            <person name="LaButti K."/>
            <person name="Lindquist E.A."/>
            <person name="Lucas S."/>
            <person name="Salamov A.A."/>
            <person name="Bradshaw R.E."/>
            <person name="Ciuffetti L."/>
            <person name="Hamelin R.C."/>
            <person name="Kema G.H.J."/>
            <person name="Lawrence C."/>
            <person name="Scott J.A."/>
            <person name="Spatafora J.W."/>
            <person name="Turgeon B.G."/>
            <person name="de Wit P.J.G.M."/>
            <person name="Zhong S."/>
            <person name="Goodwin S.B."/>
            <person name="Grigoriev I.V."/>
        </authorList>
    </citation>
    <scope>NUCLEOTIDE SEQUENCE [LARGE SCALE GENOMIC DNA]</scope>
    <source>
        <strain evidence="3 4">UAMH 10762</strain>
    </source>
</reference>
<dbReference type="Proteomes" id="UP000011761">
    <property type="component" value="Unassembled WGS sequence"/>
</dbReference>
<dbReference type="EMBL" id="KB445562">
    <property type="protein sequence ID" value="EMC92040.1"/>
    <property type="molecule type" value="Genomic_DNA"/>
</dbReference>
<evidence type="ECO:0000313" key="3">
    <source>
        <dbReference type="EMBL" id="EMC92040.1"/>
    </source>
</evidence>
<evidence type="ECO:0000259" key="2">
    <source>
        <dbReference type="Pfam" id="PF00248"/>
    </source>
</evidence>
<gene>
    <name evidence="3" type="ORF">BAUCODRAFT_133984</name>
</gene>
<dbReference type="InterPro" id="IPR050523">
    <property type="entry name" value="AKR_Detox_Biosynth"/>
</dbReference>
<protein>
    <recommendedName>
        <fullName evidence="2">NADP-dependent oxidoreductase domain-containing protein</fullName>
    </recommendedName>
</protein>
<dbReference type="HOGENOM" id="CLU_023205_1_1_1"/>
<keyword evidence="1" id="KW-0560">Oxidoreductase</keyword>
<dbReference type="eggNOG" id="ENOG502SMNT">
    <property type="taxonomic scope" value="Eukaryota"/>
</dbReference>
<proteinExistence type="predicted"/>
<dbReference type="GO" id="GO:0016491">
    <property type="term" value="F:oxidoreductase activity"/>
    <property type="evidence" value="ECO:0007669"/>
    <property type="project" value="UniProtKB-KW"/>
</dbReference>
<dbReference type="InterPro" id="IPR036812">
    <property type="entry name" value="NAD(P)_OxRdtase_dom_sf"/>
</dbReference>
<dbReference type="InterPro" id="IPR023210">
    <property type="entry name" value="NADP_OxRdtase_dom"/>
</dbReference>
<evidence type="ECO:0000313" key="4">
    <source>
        <dbReference type="Proteomes" id="UP000011761"/>
    </source>
</evidence>
<keyword evidence="4" id="KW-1185">Reference proteome</keyword>
<dbReference type="GeneID" id="19108275"/>
<dbReference type="RefSeq" id="XP_007680560.1">
    <property type="nucleotide sequence ID" value="XM_007682370.1"/>
</dbReference>
<sequence>MRPTLKAAGLNRTDTAARYVNGESERRIGEAELAKDFILDTKILYERDGSGTLTAEAIEKSLCNSFRVMRTEKVNPLEETAKAMNEQYQKGRFTLLGLSNFMVERVQTWLDIASKNNYIKPTVYEGHYYLLCRTHEDTLLPLLRQNGMVYNAYSPLAGGFLLGNCTEDGLQGGTRYSNPASPYVKWYSTPAMHAAMKQLRAISETTSLAMDDLSLRWLKYHSALGNEHGIILGASKPEHVERGTALLGKGPLEESVVRELNALWNEPTVKEDADKVVDFTQKERS</sequence>
<dbReference type="PANTHER" id="PTHR43364">
    <property type="entry name" value="NADH-SPECIFIC METHYLGLYOXAL REDUCTASE-RELATED"/>
    <property type="match status" value="1"/>
</dbReference>
<dbReference type="PANTHER" id="PTHR43364:SF4">
    <property type="entry name" value="NAD(P)-LINKED OXIDOREDUCTASE SUPERFAMILY PROTEIN"/>
    <property type="match status" value="1"/>
</dbReference>
<dbReference type="KEGG" id="bcom:BAUCODRAFT_133984"/>
<organism evidence="3 4">
    <name type="scientific">Baudoinia panamericana (strain UAMH 10762)</name>
    <name type="common">Angels' share fungus</name>
    <name type="synonym">Baudoinia compniacensis (strain UAMH 10762)</name>
    <dbReference type="NCBI Taxonomy" id="717646"/>
    <lineage>
        <taxon>Eukaryota</taxon>
        <taxon>Fungi</taxon>
        <taxon>Dikarya</taxon>
        <taxon>Ascomycota</taxon>
        <taxon>Pezizomycotina</taxon>
        <taxon>Dothideomycetes</taxon>
        <taxon>Dothideomycetidae</taxon>
        <taxon>Mycosphaerellales</taxon>
        <taxon>Teratosphaeriaceae</taxon>
        <taxon>Baudoinia</taxon>
    </lineage>
</organism>
<dbReference type="SUPFAM" id="SSF51430">
    <property type="entry name" value="NAD(P)-linked oxidoreductase"/>
    <property type="match status" value="1"/>
</dbReference>
<feature type="domain" description="NADP-dependent oxidoreductase" evidence="2">
    <location>
        <begin position="7"/>
        <end position="264"/>
    </location>
</feature>